<evidence type="ECO:0000313" key="3">
    <source>
        <dbReference type="EMBL" id="CDW73478.1"/>
    </source>
</evidence>
<organism evidence="3 4">
    <name type="scientific">Stylonychia lemnae</name>
    <name type="common">Ciliate</name>
    <dbReference type="NCBI Taxonomy" id="5949"/>
    <lineage>
        <taxon>Eukaryota</taxon>
        <taxon>Sar</taxon>
        <taxon>Alveolata</taxon>
        <taxon>Ciliophora</taxon>
        <taxon>Intramacronucleata</taxon>
        <taxon>Spirotrichea</taxon>
        <taxon>Stichotrichia</taxon>
        <taxon>Sporadotrichida</taxon>
        <taxon>Oxytrichidae</taxon>
        <taxon>Stylonychinae</taxon>
        <taxon>Stylonychia</taxon>
    </lineage>
</organism>
<dbReference type="Proteomes" id="UP000039865">
    <property type="component" value="Unassembled WGS sequence"/>
</dbReference>
<reference evidence="3 4" key="1">
    <citation type="submission" date="2014-06" db="EMBL/GenBank/DDBJ databases">
        <authorList>
            <person name="Swart Estienne"/>
        </authorList>
    </citation>
    <scope>NUCLEOTIDE SEQUENCE [LARGE SCALE GENOMIC DNA]</scope>
    <source>
        <strain evidence="3 4">130c</strain>
    </source>
</reference>
<feature type="transmembrane region" description="Helical" evidence="2">
    <location>
        <begin position="399"/>
        <end position="418"/>
    </location>
</feature>
<feature type="transmembrane region" description="Helical" evidence="2">
    <location>
        <begin position="241"/>
        <end position="264"/>
    </location>
</feature>
<dbReference type="PANTHER" id="PTHR11319">
    <property type="entry name" value="G PROTEIN-COUPLED RECEPTOR-RELATED"/>
    <property type="match status" value="1"/>
</dbReference>
<keyword evidence="2" id="KW-1133">Transmembrane helix</keyword>
<feature type="transmembrane region" description="Helical" evidence="2">
    <location>
        <begin position="462"/>
        <end position="488"/>
    </location>
</feature>
<feature type="compositionally biased region" description="Polar residues" evidence="1">
    <location>
        <begin position="559"/>
        <end position="576"/>
    </location>
</feature>
<dbReference type="EMBL" id="CCKQ01002390">
    <property type="protein sequence ID" value="CDW73478.1"/>
    <property type="molecule type" value="Genomic_DNA"/>
</dbReference>
<dbReference type="InParanoid" id="A0A077ZU95"/>
<feature type="region of interest" description="Disordered" evidence="1">
    <location>
        <begin position="559"/>
        <end position="594"/>
    </location>
</feature>
<protein>
    <recommendedName>
        <fullName evidence="5">Transmembrane protein</fullName>
    </recommendedName>
</protein>
<evidence type="ECO:0000256" key="1">
    <source>
        <dbReference type="SAM" id="MobiDB-lite"/>
    </source>
</evidence>
<name>A0A077ZU95_STYLE</name>
<gene>
    <name evidence="3" type="primary">Contig3300.g3535</name>
    <name evidence="3" type="ORF">STYLEM_2457</name>
</gene>
<dbReference type="OrthoDB" id="292938at2759"/>
<proteinExistence type="predicted"/>
<dbReference type="AlphaFoldDB" id="A0A077ZU95"/>
<evidence type="ECO:0000256" key="2">
    <source>
        <dbReference type="SAM" id="Phobius"/>
    </source>
</evidence>
<evidence type="ECO:0008006" key="5">
    <source>
        <dbReference type="Google" id="ProtNLM"/>
    </source>
</evidence>
<evidence type="ECO:0000313" key="4">
    <source>
        <dbReference type="Proteomes" id="UP000039865"/>
    </source>
</evidence>
<keyword evidence="2" id="KW-0812">Transmembrane</keyword>
<sequence length="699" mass="81623">MATTVKGVATFNTLKVIAQPGSTNVLLRLYSPNIQDEYIKSFYFKDNNTSSDINDQYIMIDFRYCIEDAKYVRKEHTLQQRIPKNVITALDNHIALVSSSDILCAVGYQGNLCHKCSVNQGLKYAKYGQNECVECQENALNILFIIGLFLILLYLTFLIYTNMKFKDDRQISVIMRIFTNYLQMTAYLSSINLDWPINLKQFYQMFIQVGQSYESIMSVDCFMINTVAKNNYDDLTFFKTVIVVCSPIALIFSYVTAFAFIKFLKNLSLEKFKDLSIMSIVVVIYFTHPTVTKYVISKFHCLELDNNELWLMEDLQIKCWEGSHFIFAFALALPLLLIWVLGLPIIGFYSTFKRRYQIENQKFMQARLKPICQGLKKECFYWEFFNVIRKVMLISVNVFLQKSIPLFKAMFMILFSFLSQRFQQRIKPYQNPLYNELEYREMLSTSITFFATLFFVNEEIEYGVQVIFMSLIIISNLWFISFFILCILRQVKLKFIQKFLNVLKSFNIIDERMLNENQLIPLSKLKIGKEQLIECSESLKQSEISPRLQLKIMDQIQTKKSAKSTQTGFSYANQKRQGPKKQRKTKQNNNISKGHQDSALQDFFHQPSREINANKDNSNDIEACQQSQEIVVSDNTENFQEGFMLNFISNLKQKNQKQKHKSTIDIDKLIKLQSVKARKIDSMALKSKISQKLSIGKKM</sequence>
<keyword evidence="4" id="KW-1185">Reference proteome</keyword>
<feature type="transmembrane region" description="Helical" evidence="2">
    <location>
        <begin position="139"/>
        <end position="161"/>
    </location>
</feature>
<keyword evidence="2" id="KW-0472">Membrane</keyword>
<accession>A0A077ZU95</accession>
<feature type="compositionally biased region" description="Basic residues" evidence="1">
    <location>
        <begin position="577"/>
        <end position="586"/>
    </location>
</feature>
<dbReference type="PANTHER" id="PTHR11319:SF35">
    <property type="entry name" value="OUTER MEMBRANE PROTEIN PMPC-RELATED"/>
    <property type="match status" value="1"/>
</dbReference>
<feature type="transmembrane region" description="Helical" evidence="2">
    <location>
        <begin position="325"/>
        <end position="349"/>
    </location>
</feature>